<evidence type="ECO:0000313" key="1">
    <source>
        <dbReference type="EMBL" id="KAG7163132.1"/>
    </source>
</evidence>
<gene>
    <name evidence="1" type="ORF">Hamer_G002208</name>
</gene>
<comment type="caution">
    <text evidence="1">The sequence shown here is derived from an EMBL/GenBank/DDBJ whole genome shotgun (WGS) entry which is preliminary data.</text>
</comment>
<sequence>FNAIAGVELGGESDAEMEELLPRVDITRGGERGMFEHGIVGDGGYGVDDRPTLVPSEIFGSLRRPGRQGHLPVPTDDDDLDLELKFISP</sequence>
<dbReference type="EMBL" id="JAHLQT010026502">
    <property type="protein sequence ID" value="KAG7163132.1"/>
    <property type="molecule type" value="Genomic_DNA"/>
</dbReference>
<reference evidence="1" key="1">
    <citation type="journal article" date="2021" name="Sci. Adv.">
        <title>The American lobster genome reveals insights on longevity, neural, and immune adaptations.</title>
        <authorList>
            <person name="Polinski J.M."/>
            <person name="Zimin A.V."/>
            <person name="Clark K.F."/>
            <person name="Kohn A.B."/>
            <person name="Sadowski N."/>
            <person name="Timp W."/>
            <person name="Ptitsyn A."/>
            <person name="Khanna P."/>
            <person name="Romanova D.Y."/>
            <person name="Williams P."/>
            <person name="Greenwood S.J."/>
            <person name="Moroz L.L."/>
            <person name="Walt D.R."/>
            <person name="Bodnar A.G."/>
        </authorList>
    </citation>
    <scope>NUCLEOTIDE SEQUENCE</scope>
    <source>
        <strain evidence="1">GMGI-L3</strain>
    </source>
</reference>
<name>A0A8J5MTT9_HOMAM</name>
<evidence type="ECO:0000313" key="2">
    <source>
        <dbReference type="Proteomes" id="UP000747542"/>
    </source>
</evidence>
<dbReference type="Proteomes" id="UP000747542">
    <property type="component" value="Unassembled WGS sequence"/>
</dbReference>
<accession>A0A8J5MTT9</accession>
<feature type="non-terminal residue" evidence="1">
    <location>
        <position position="1"/>
    </location>
</feature>
<dbReference type="AlphaFoldDB" id="A0A8J5MTT9"/>
<proteinExistence type="predicted"/>
<protein>
    <submittedName>
        <fullName evidence="1">Putative copper-transporting ATPase 2-like</fullName>
    </submittedName>
</protein>
<keyword evidence="2" id="KW-1185">Reference proteome</keyword>
<organism evidence="1 2">
    <name type="scientific">Homarus americanus</name>
    <name type="common">American lobster</name>
    <dbReference type="NCBI Taxonomy" id="6706"/>
    <lineage>
        <taxon>Eukaryota</taxon>
        <taxon>Metazoa</taxon>
        <taxon>Ecdysozoa</taxon>
        <taxon>Arthropoda</taxon>
        <taxon>Crustacea</taxon>
        <taxon>Multicrustacea</taxon>
        <taxon>Malacostraca</taxon>
        <taxon>Eumalacostraca</taxon>
        <taxon>Eucarida</taxon>
        <taxon>Decapoda</taxon>
        <taxon>Pleocyemata</taxon>
        <taxon>Astacidea</taxon>
        <taxon>Nephropoidea</taxon>
        <taxon>Nephropidae</taxon>
        <taxon>Homarus</taxon>
    </lineage>
</organism>